<gene>
    <name evidence="2" type="ORF">DSM3645_24610</name>
</gene>
<dbReference type="AlphaFoldDB" id="A3ZV13"/>
<name>A3ZV13_9BACT</name>
<evidence type="ECO:0000256" key="1">
    <source>
        <dbReference type="SAM" id="MobiDB-lite"/>
    </source>
</evidence>
<dbReference type="Proteomes" id="UP000004358">
    <property type="component" value="Unassembled WGS sequence"/>
</dbReference>
<accession>A3ZV13</accession>
<reference evidence="2 3" key="1">
    <citation type="submission" date="2006-02" db="EMBL/GenBank/DDBJ databases">
        <authorList>
            <person name="Amann R."/>
            <person name="Ferriera S."/>
            <person name="Johnson J."/>
            <person name="Kravitz S."/>
            <person name="Halpern A."/>
            <person name="Remington K."/>
            <person name="Beeson K."/>
            <person name="Tran B."/>
            <person name="Rogers Y.-H."/>
            <person name="Friedman R."/>
            <person name="Venter J.C."/>
        </authorList>
    </citation>
    <scope>NUCLEOTIDE SEQUENCE [LARGE SCALE GENOMIC DNA]</scope>
    <source>
        <strain evidence="2 3">DSM 3645</strain>
    </source>
</reference>
<dbReference type="STRING" id="314230.DSM3645_24610"/>
<organism evidence="2 3">
    <name type="scientific">Blastopirellula marina DSM 3645</name>
    <dbReference type="NCBI Taxonomy" id="314230"/>
    <lineage>
        <taxon>Bacteria</taxon>
        <taxon>Pseudomonadati</taxon>
        <taxon>Planctomycetota</taxon>
        <taxon>Planctomycetia</taxon>
        <taxon>Pirellulales</taxon>
        <taxon>Pirellulaceae</taxon>
        <taxon>Blastopirellula</taxon>
    </lineage>
</organism>
<protein>
    <submittedName>
        <fullName evidence="2">Uncharacterized protein</fullName>
    </submittedName>
</protein>
<comment type="caution">
    <text evidence="2">The sequence shown here is derived from an EMBL/GenBank/DDBJ whole genome shotgun (WGS) entry which is preliminary data.</text>
</comment>
<evidence type="ECO:0000313" key="2">
    <source>
        <dbReference type="EMBL" id="EAQ79749.1"/>
    </source>
</evidence>
<dbReference type="EMBL" id="AANZ01000013">
    <property type="protein sequence ID" value="EAQ79749.1"/>
    <property type="molecule type" value="Genomic_DNA"/>
</dbReference>
<feature type="region of interest" description="Disordered" evidence="1">
    <location>
        <begin position="1"/>
        <end position="25"/>
    </location>
</feature>
<dbReference type="HOGENOM" id="CLU_3165202_0_0_0"/>
<sequence length="47" mass="5063">MAKASGGFRGGKISEIPQTLDMAGPDAKMRMGIGLERFQTRFGSTQM</sequence>
<evidence type="ECO:0000313" key="3">
    <source>
        <dbReference type="Proteomes" id="UP000004358"/>
    </source>
</evidence>
<proteinExistence type="predicted"/>